<dbReference type="Gene3D" id="3.30.930.10">
    <property type="entry name" value="Bira Bifunctional Protein, Domain 2"/>
    <property type="match status" value="1"/>
</dbReference>
<dbReference type="HAMAP" id="MF_02075">
    <property type="entry name" value="Asp_tRNA_synth_type2"/>
    <property type="match status" value="1"/>
</dbReference>
<dbReference type="EC" id="6.1.1.12" evidence="9"/>
<evidence type="ECO:0000256" key="6">
    <source>
        <dbReference type="ARBA" id="ARBA00022840"/>
    </source>
</evidence>
<comment type="function">
    <text evidence="9">Catalyzes the attachment of L-aspartate to tRNA(Asp) in a two-step reaction: L-aspartate is first activated by ATP to form Asp-AMP and then transferred to the acceptor end of tRNA(Asp).</text>
</comment>
<dbReference type="GO" id="GO:0017101">
    <property type="term" value="C:aminoacyl-tRNA synthetase multienzyme complex"/>
    <property type="evidence" value="ECO:0007669"/>
    <property type="project" value="TreeGrafter"/>
</dbReference>
<dbReference type="PANTHER" id="PTHR43450">
    <property type="entry name" value="ASPARTYL-TRNA SYNTHETASE"/>
    <property type="match status" value="1"/>
</dbReference>
<comment type="catalytic activity">
    <reaction evidence="9">
        <text>tRNA(Asp) + L-aspartate + ATP = L-aspartyl-tRNA(Asp) + AMP + diphosphate</text>
        <dbReference type="Rhea" id="RHEA:19649"/>
        <dbReference type="Rhea" id="RHEA-COMP:9660"/>
        <dbReference type="Rhea" id="RHEA-COMP:9678"/>
        <dbReference type="ChEBI" id="CHEBI:29991"/>
        <dbReference type="ChEBI" id="CHEBI:30616"/>
        <dbReference type="ChEBI" id="CHEBI:33019"/>
        <dbReference type="ChEBI" id="CHEBI:78442"/>
        <dbReference type="ChEBI" id="CHEBI:78516"/>
        <dbReference type="ChEBI" id="CHEBI:456215"/>
        <dbReference type="EC" id="6.1.1.12"/>
    </reaction>
</comment>
<dbReference type="GO" id="GO:0005829">
    <property type="term" value="C:cytosol"/>
    <property type="evidence" value="ECO:0007669"/>
    <property type="project" value="TreeGrafter"/>
</dbReference>
<comment type="subunit">
    <text evidence="9">Homodimer.</text>
</comment>
<name>A0A0G1Y460_9BACT</name>
<dbReference type="InterPro" id="IPR004365">
    <property type="entry name" value="NA-bd_OB_tRNA"/>
</dbReference>
<dbReference type="Pfam" id="PF00152">
    <property type="entry name" value="tRNA-synt_2"/>
    <property type="match status" value="1"/>
</dbReference>
<feature type="binding site" evidence="9">
    <location>
        <position position="169"/>
    </location>
    <ligand>
        <name>L-aspartate</name>
        <dbReference type="ChEBI" id="CHEBI:29991"/>
    </ligand>
</feature>
<dbReference type="SUPFAM" id="SSF55681">
    <property type="entry name" value="Class II aaRS and biotin synthetases"/>
    <property type="match status" value="1"/>
</dbReference>
<dbReference type="GO" id="GO:0003723">
    <property type="term" value="F:RNA binding"/>
    <property type="evidence" value="ECO:0007669"/>
    <property type="project" value="TreeGrafter"/>
</dbReference>
<keyword evidence="5 9" id="KW-0547">Nucleotide-binding</keyword>
<dbReference type="EMBL" id="LCRR01000002">
    <property type="protein sequence ID" value="KKW37965.1"/>
    <property type="molecule type" value="Genomic_DNA"/>
</dbReference>
<dbReference type="GO" id="GO:0005524">
    <property type="term" value="F:ATP binding"/>
    <property type="evidence" value="ECO:0007669"/>
    <property type="project" value="UniProtKB-UniRule"/>
</dbReference>
<dbReference type="SUPFAM" id="SSF50249">
    <property type="entry name" value="Nucleic acid-binding proteins"/>
    <property type="match status" value="1"/>
</dbReference>
<evidence type="ECO:0000256" key="1">
    <source>
        <dbReference type="ARBA" id="ARBA00004496"/>
    </source>
</evidence>
<feature type="binding site" evidence="9">
    <location>
        <begin position="404"/>
        <end position="407"/>
    </location>
    <ligand>
        <name>ATP</name>
        <dbReference type="ChEBI" id="CHEBI:30616"/>
    </ligand>
</feature>
<evidence type="ECO:0000313" key="11">
    <source>
        <dbReference type="EMBL" id="KKW37965.1"/>
    </source>
</evidence>
<dbReference type="GO" id="GO:0006422">
    <property type="term" value="P:aspartyl-tRNA aminoacylation"/>
    <property type="evidence" value="ECO:0007669"/>
    <property type="project" value="UniProtKB-UniRule"/>
</dbReference>
<dbReference type="InterPro" id="IPR002312">
    <property type="entry name" value="Asp/Asn-tRNA-synth_IIb"/>
</dbReference>
<evidence type="ECO:0000259" key="10">
    <source>
        <dbReference type="PROSITE" id="PS50862"/>
    </source>
</evidence>
<evidence type="ECO:0000256" key="7">
    <source>
        <dbReference type="ARBA" id="ARBA00022917"/>
    </source>
</evidence>
<dbReference type="AlphaFoldDB" id="A0A0G1Y460"/>
<dbReference type="PANTHER" id="PTHR43450:SF1">
    <property type="entry name" value="ASPARTATE--TRNA LIGASE, CYTOPLASMIC"/>
    <property type="match status" value="1"/>
</dbReference>
<dbReference type="InterPro" id="IPR012340">
    <property type="entry name" value="NA-bd_OB-fold"/>
</dbReference>
<dbReference type="InterPro" id="IPR004364">
    <property type="entry name" value="Aa-tRNA-synt_II"/>
</dbReference>
<dbReference type="Gene3D" id="2.40.50.140">
    <property type="entry name" value="Nucleic acid-binding proteins"/>
    <property type="match status" value="1"/>
</dbReference>
<comment type="caution">
    <text evidence="9">Lacks conserved residue(s) required for the propagation of feature annotation.</text>
</comment>
<keyword evidence="7 9" id="KW-0648">Protein biosynthesis</keyword>
<feature type="binding site" evidence="9">
    <location>
        <position position="363"/>
    </location>
    <ligand>
        <name>L-aspartate</name>
        <dbReference type="ChEBI" id="CHEBI:29991"/>
    </ligand>
</feature>
<keyword evidence="6 9" id="KW-0067">ATP-binding</keyword>
<dbReference type="NCBIfam" id="NF003483">
    <property type="entry name" value="PRK05159.1"/>
    <property type="match status" value="1"/>
</dbReference>
<evidence type="ECO:0000313" key="12">
    <source>
        <dbReference type="Proteomes" id="UP000033852"/>
    </source>
</evidence>
<evidence type="ECO:0000256" key="3">
    <source>
        <dbReference type="ARBA" id="ARBA00022490"/>
    </source>
</evidence>
<dbReference type="InterPro" id="IPR004523">
    <property type="entry name" value="Asp-tRNA_synthase_2"/>
</dbReference>
<organism evidence="11 12">
    <name type="scientific">Candidatus Adlerbacteria bacterium GW2011_GWB1_54_7</name>
    <dbReference type="NCBI Taxonomy" id="1618607"/>
    <lineage>
        <taxon>Bacteria</taxon>
        <taxon>Candidatus Adleribacteriota</taxon>
    </lineage>
</organism>
<evidence type="ECO:0000256" key="9">
    <source>
        <dbReference type="HAMAP-Rule" id="MF_02075"/>
    </source>
</evidence>
<evidence type="ECO:0000256" key="4">
    <source>
        <dbReference type="ARBA" id="ARBA00022598"/>
    </source>
</evidence>
<gene>
    <name evidence="9" type="primary">aspS</name>
    <name evidence="11" type="ORF">UY86_C0002G0062</name>
</gene>
<comment type="similarity">
    <text evidence="2 9">Belongs to the class-II aminoacyl-tRNA synthetase family. Type 2 subfamily.</text>
</comment>
<feature type="binding site" evidence="9">
    <location>
        <begin position="221"/>
        <end position="223"/>
    </location>
    <ligand>
        <name>ATP</name>
        <dbReference type="ChEBI" id="CHEBI:30616"/>
    </ligand>
</feature>
<keyword evidence="3 9" id="KW-0963">Cytoplasm</keyword>
<reference evidence="11 12" key="1">
    <citation type="journal article" date="2015" name="Nature">
        <title>rRNA introns, odd ribosomes, and small enigmatic genomes across a large radiation of phyla.</title>
        <authorList>
            <person name="Brown C.T."/>
            <person name="Hug L.A."/>
            <person name="Thomas B.C."/>
            <person name="Sharon I."/>
            <person name="Castelle C.J."/>
            <person name="Singh A."/>
            <person name="Wilkins M.J."/>
            <person name="Williams K.H."/>
            <person name="Banfield J.F."/>
        </authorList>
    </citation>
    <scope>NUCLEOTIDE SEQUENCE [LARGE SCALE GENOMIC DNA]</scope>
</reference>
<evidence type="ECO:0000256" key="5">
    <source>
        <dbReference type="ARBA" id="ARBA00022741"/>
    </source>
</evidence>
<dbReference type="Proteomes" id="UP000033852">
    <property type="component" value="Unassembled WGS sequence"/>
</dbReference>
<dbReference type="InterPro" id="IPR006195">
    <property type="entry name" value="aa-tRNA-synth_II"/>
</dbReference>
<comment type="subcellular location">
    <subcellularLocation>
        <location evidence="1 9">Cytoplasm</location>
    </subcellularLocation>
</comment>
<evidence type="ECO:0000256" key="2">
    <source>
        <dbReference type="ARBA" id="ARBA00005312"/>
    </source>
</evidence>
<feature type="domain" description="Aminoacyl-transfer RNA synthetases class-II family profile" evidence="10">
    <location>
        <begin position="136"/>
        <end position="425"/>
    </location>
</feature>
<evidence type="ECO:0000256" key="8">
    <source>
        <dbReference type="ARBA" id="ARBA00023146"/>
    </source>
</evidence>
<dbReference type="STRING" id="1618607.UY86_C0002G0062"/>
<sequence length="441" mass="49792">MPRTLIADLNKKIGEHVKVSGWVSVRRDQGKMVFFDLRDRSGMVQGVVLPNEEIAMAVAKDVRAEYVVSASGIVNKRPEKNINQGIMNGNLELQIQALEILAESEIPFELGSEVNLDTYLDHLPYTLRSQRAKDIFKVQETIITAFRASLHSQDFTEFQAPALTGGDAEGGAAAFEVKYLYDQKAFLATSPQFYKQIMVGSFERVFSTPQVFRGEKHATTRHLTEYTSLDFEMGFIQDHRDVMQVLENAMRAVVLAVGENHQSALARFDTSLPLLPNGKFPSVKLVEAQNILGVSHEPDLEPEHERALCDWSAKEHGSDFIFVTHYPISKRPFYTCEDEEDRGYTKSFDLLFRGIEITSGGQRVHNYDELVERIKAKNLDPQKFVYYLQAFKAGMPPHGGTGTGLERLTARMLNLPNVKEATLFPRDINRIDTLLSTDKKE</sequence>
<dbReference type="PATRIC" id="fig|1618607.3.peg.140"/>
<protein>
    <recommendedName>
        <fullName evidence="9">Aspartate--tRNA ligase</fullName>
        <ecNumber evidence="9">6.1.1.12</ecNumber>
    </recommendedName>
    <alternativeName>
        <fullName evidence="9">Aspartyl-tRNA synthetase</fullName>
        <shortName evidence="9">AspRS</shortName>
    </alternativeName>
</protein>
<dbReference type="Pfam" id="PF01336">
    <property type="entry name" value="tRNA_anti-codon"/>
    <property type="match status" value="1"/>
</dbReference>
<feature type="binding site" evidence="9">
    <location>
        <position position="359"/>
    </location>
    <ligand>
        <name>L-aspartate</name>
        <dbReference type="ChEBI" id="CHEBI:29991"/>
    </ligand>
</feature>
<feature type="region of interest" description="Aspartate" evidence="9">
    <location>
        <begin position="192"/>
        <end position="195"/>
    </location>
</feature>
<dbReference type="InterPro" id="IPR045864">
    <property type="entry name" value="aa-tRNA-synth_II/BPL/LPL"/>
</dbReference>
<comment type="caution">
    <text evidence="11">The sequence shown here is derived from an EMBL/GenBank/DDBJ whole genome shotgun (WGS) entry which is preliminary data.</text>
</comment>
<proteinExistence type="inferred from homology"/>
<feature type="binding site" evidence="9">
    <location>
        <begin position="213"/>
        <end position="215"/>
    </location>
    <ligand>
        <name>ATP</name>
        <dbReference type="ChEBI" id="CHEBI:30616"/>
    </ligand>
</feature>
<keyword evidence="4 9" id="KW-0436">Ligase</keyword>
<dbReference type="PROSITE" id="PS50862">
    <property type="entry name" value="AA_TRNA_LIGASE_II"/>
    <property type="match status" value="1"/>
</dbReference>
<feature type="binding site" evidence="9">
    <location>
        <position position="356"/>
    </location>
    <ligand>
        <name>ATP</name>
        <dbReference type="ChEBI" id="CHEBI:30616"/>
    </ligand>
</feature>
<feature type="binding site" evidence="9">
    <location>
        <position position="213"/>
    </location>
    <ligand>
        <name>L-aspartate</name>
        <dbReference type="ChEBI" id="CHEBI:29991"/>
    </ligand>
</feature>
<accession>A0A0G1Y460</accession>
<dbReference type="GO" id="GO:0004815">
    <property type="term" value="F:aspartate-tRNA ligase activity"/>
    <property type="evidence" value="ECO:0007669"/>
    <property type="project" value="UniProtKB-UniRule"/>
</dbReference>
<dbReference type="PRINTS" id="PR01042">
    <property type="entry name" value="TRNASYNTHASP"/>
</dbReference>
<keyword evidence="8 9" id="KW-0030">Aminoacyl-tRNA synthetase</keyword>